<feature type="compositionally biased region" description="Polar residues" evidence="1">
    <location>
        <begin position="90"/>
        <end position="116"/>
    </location>
</feature>
<feature type="compositionally biased region" description="Pro residues" evidence="1">
    <location>
        <begin position="229"/>
        <end position="245"/>
    </location>
</feature>
<protein>
    <submittedName>
        <fullName evidence="2">Uncharacterized protein</fullName>
    </submittedName>
</protein>
<name>A0AAD4R6E0_9BILA</name>
<dbReference type="AlphaFoldDB" id="A0AAD4R6E0"/>
<feature type="compositionally biased region" description="Low complexity" evidence="1">
    <location>
        <begin position="161"/>
        <end position="181"/>
    </location>
</feature>
<feature type="region of interest" description="Disordered" evidence="1">
    <location>
        <begin position="1"/>
        <end position="295"/>
    </location>
</feature>
<feature type="compositionally biased region" description="Polar residues" evidence="1">
    <location>
        <begin position="132"/>
        <end position="160"/>
    </location>
</feature>
<feature type="compositionally biased region" description="Polar residues" evidence="1">
    <location>
        <begin position="70"/>
        <end position="83"/>
    </location>
</feature>
<feature type="compositionally biased region" description="Pro residues" evidence="1">
    <location>
        <begin position="259"/>
        <end position="270"/>
    </location>
</feature>
<evidence type="ECO:0000313" key="3">
    <source>
        <dbReference type="Proteomes" id="UP001201812"/>
    </source>
</evidence>
<gene>
    <name evidence="2" type="ORF">DdX_09492</name>
</gene>
<sequence>MEAKWDRNLDEHKNLDKQKSDELKNNGAKPEQPAENTQPTSVEPANAIPHVSARQHHEQSQHYQAAAYPPQNSATSNADSSVPGTPAPTPISSQPSYTSPTQGQQPPQVPIQTSAYQPYLAYGAPPPVPSTMAPQSPLQSYSNYSQQPPPTSGYTNVPSMYNQQQNPPNPQEQPHQYYQPPKMTDNGFTSMAPPTSMPDMGNYMQGQSHAMPPLPPTNFAPTPASGQGPFPPAMPPAVSSPPLTFPMPSLSSLGISDLIPPPPTSVPGVPPTQQQSHPGYSQFPISNEQPTKFYG</sequence>
<evidence type="ECO:0000313" key="2">
    <source>
        <dbReference type="EMBL" id="KAI1712860.1"/>
    </source>
</evidence>
<keyword evidence="3" id="KW-1185">Reference proteome</keyword>
<evidence type="ECO:0000256" key="1">
    <source>
        <dbReference type="SAM" id="MobiDB-lite"/>
    </source>
</evidence>
<reference evidence="2" key="1">
    <citation type="submission" date="2022-01" db="EMBL/GenBank/DDBJ databases">
        <title>Genome Sequence Resource for Two Populations of Ditylenchus destructor, the Migratory Endoparasitic Phytonematode.</title>
        <authorList>
            <person name="Zhang H."/>
            <person name="Lin R."/>
            <person name="Xie B."/>
        </authorList>
    </citation>
    <scope>NUCLEOTIDE SEQUENCE</scope>
    <source>
        <strain evidence="2">BazhouSP</strain>
    </source>
</reference>
<dbReference type="Proteomes" id="UP001201812">
    <property type="component" value="Unassembled WGS sequence"/>
</dbReference>
<comment type="caution">
    <text evidence="2">The sequence shown here is derived from an EMBL/GenBank/DDBJ whole genome shotgun (WGS) entry which is preliminary data.</text>
</comment>
<feature type="compositionally biased region" description="Polar residues" evidence="1">
    <location>
        <begin position="34"/>
        <end position="43"/>
    </location>
</feature>
<feature type="compositionally biased region" description="Basic and acidic residues" evidence="1">
    <location>
        <begin position="1"/>
        <end position="24"/>
    </location>
</feature>
<accession>A0AAD4R6E0</accession>
<feature type="compositionally biased region" description="Polar residues" evidence="1">
    <location>
        <begin position="277"/>
        <end position="295"/>
    </location>
</feature>
<organism evidence="2 3">
    <name type="scientific">Ditylenchus destructor</name>
    <dbReference type="NCBI Taxonomy" id="166010"/>
    <lineage>
        <taxon>Eukaryota</taxon>
        <taxon>Metazoa</taxon>
        <taxon>Ecdysozoa</taxon>
        <taxon>Nematoda</taxon>
        <taxon>Chromadorea</taxon>
        <taxon>Rhabditida</taxon>
        <taxon>Tylenchina</taxon>
        <taxon>Tylenchomorpha</taxon>
        <taxon>Sphaerularioidea</taxon>
        <taxon>Anguinidae</taxon>
        <taxon>Anguininae</taxon>
        <taxon>Ditylenchus</taxon>
    </lineage>
</organism>
<proteinExistence type="predicted"/>
<dbReference type="EMBL" id="JAKKPZ010000017">
    <property type="protein sequence ID" value="KAI1712860.1"/>
    <property type="molecule type" value="Genomic_DNA"/>
</dbReference>